<name>A0ABU5DXW4_9PROT</name>
<keyword evidence="3" id="KW-1185">Reference proteome</keyword>
<evidence type="ECO:0000313" key="2">
    <source>
        <dbReference type="EMBL" id="MDY0872115.1"/>
    </source>
</evidence>
<organism evidence="2 3">
    <name type="scientific">Dongia rigui</name>
    <dbReference type="NCBI Taxonomy" id="940149"/>
    <lineage>
        <taxon>Bacteria</taxon>
        <taxon>Pseudomonadati</taxon>
        <taxon>Pseudomonadota</taxon>
        <taxon>Alphaproteobacteria</taxon>
        <taxon>Rhodospirillales</taxon>
        <taxon>Dongiaceae</taxon>
        <taxon>Dongia</taxon>
    </lineage>
</organism>
<dbReference type="RefSeq" id="WP_320500533.1">
    <property type="nucleotide sequence ID" value="NZ_JAXCLX010000001.1"/>
</dbReference>
<feature type="region of interest" description="Disordered" evidence="1">
    <location>
        <begin position="80"/>
        <end position="114"/>
    </location>
</feature>
<dbReference type="EMBL" id="JAXCLX010000001">
    <property type="protein sequence ID" value="MDY0872115.1"/>
    <property type="molecule type" value="Genomic_DNA"/>
</dbReference>
<evidence type="ECO:0000313" key="3">
    <source>
        <dbReference type="Proteomes" id="UP001271769"/>
    </source>
</evidence>
<dbReference type="Proteomes" id="UP001271769">
    <property type="component" value="Unassembled WGS sequence"/>
</dbReference>
<evidence type="ECO:0000256" key="1">
    <source>
        <dbReference type="SAM" id="MobiDB-lite"/>
    </source>
</evidence>
<feature type="compositionally biased region" description="Basic and acidic residues" evidence="1">
    <location>
        <begin position="103"/>
        <end position="114"/>
    </location>
</feature>
<gene>
    <name evidence="2" type="ORF">SMD31_09280</name>
</gene>
<comment type="caution">
    <text evidence="2">The sequence shown here is derived from an EMBL/GenBank/DDBJ whole genome shotgun (WGS) entry which is preliminary data.</text>
</comment>
<reference evidence="2 3" key="1">
    <citation type="journal article" date="2013" name="Antonie Van Leeuwenhoek">
        <title>Dongia rigui sp. nov., isolated from freshwater of a large wetland in Korea.</title>
        <authorList>
            <person name="Baik K.S."/>
            <person name="Hwang Y.M."/>
            <person name="Choi J.S."/>
            <person name="Kwon J."/>
            <person name="Seong C.N."/>
        </authorList>
    </citation>
    <scope>NUCLEOTIDE SEQUENCE [LARGE SCALE GENOMIC DNA]</scope>
    <source>
        <strain evidence="2 3">04SU4-P</strain>
    </source>
</reference>
<proteinExistence type="predicted"/>
<accession>A0ABU5DXW4</accession>
<protein>
    <submittedName>
        <fullName evidence="2">Uncharacterized protein</fullName>
    </submittedName>
</protein>
<sequence>MQQKQFDTAMQDVDKAYGNPAKLLADDDLSRPQKLKLLQQWDYDLGLLLVAAEENMTGPGSSSTAERLRSVREAIQILGVDGNPEGDGAASNGKVAGVVIPTEETKEPKSKTTH</sequence>